<protein>
    <submittedName>
        <fullName evidence="1">Uncharacterized protein</fullName>
    </submittedName>
</protein>
<dbReference type="AlphaFoldDB" id="A0A8X6PWC4"/>
<keyword evidence="2" id="KW-1185">Reference proteome</keyword>
<gene>
    <name evidence="1" type="ORF">NPIL_526011</name>
</gene>
<name>A0A8X6PWC4_NEPPI</name>
<accession>A0A8X6PWC4</accession>
<dbReference type="Proteomes" id="UP000887013">
    <property type="component" value="Unassembled WGS sequence"/>
</dbReference>
<dbReference type="EMBL" id="BMAW01121092">
    <property type="protein sequence ID" value="GFT92479.1"/>
    <property type="molecule type" value="Genomic_DNA"/>
</dbReference>
<proteinExistence type="predicted"/>
<sequence>MGLTEFHAIAANPTATSSSLHYLRALLLLIKELFLSPPLADEIKMLLVESPLNPLWESNSASTKRFTGCSNPAQIFRSLEWQRSVFSGDFDRAGAEVRVTDMFLSSGAEKTTFFNYPDIIFFFFTS</sequence>
<comment type="caution">
    <text evidence="1">The sequence shown here is derived from an EMBL/GenBank/DDBJ whole genome shotgun (WGS) entry which is preliminary data.</text>
</comment>
<reference evidence="1" key="1">
    <citation type="submission" date="2020-08" db="EMBL/GenBank/DDBJ databases">
        <title>Multicomponent nature underlies the extraordinary mechanical properties of spider dragline silk.</title>
        <authorList>
            <person name="Kono N."/>
            <person name="Nakamura H."/>
            <person name="Mori M."/>
            <person name="Yoshida Y."/>
            <person name="Ohtoshi R."/>
            <person name="Malay A.D."/>
            <person name="Moran D.A.P."/>
            <person name="Tomita M."/>
            <person name="Numata K."/>
            <person name="Arakawa K."/>
        </authorList>
    </citation>
    <scope>NUCLEOTIDE SEQUENCE</scope>
</reference>
<organism evidence="1 2">
    <name type="scientific">Nephila pilipes</name>
    <name type="common">Giant wood spider</name>
    <name type="synonym">Nephila maculata</name>
    <dbReference type="NCBI Taxonomy" id="299642"/>
    <lineage>
        <taxon>Eukaryota</taxon>
        <taxon>Metazoa</taxon>
        <taxon>Ecdysozoa</taxon>
        <taxon>Arthropoda</taxon>
        <taxon>Chelicerata</taxon>
        <taxon>Arachnida</taxon>
        <taxon>Araneae</taxon>
        <taxon>Araneomorphae</taxon>
        <taxon>Entelegynae</taxon>
        <taxon>Araneoidea</taxon>
        <taxon>Nephilidae</taxon>
        <taxon>Nephila</taxon>
    </lineage>
</organism>
<evidence type="ECO:0000313" key="1">
    <source>
        <dbReference type="EMBL" id="GFT92479.1"/>
    </source>
</evidence>
<evidence type="ECO:0000313" key="2">
    <source>
        <dbReference type="Proteomes" id="UP000887013"/>
    </source>
</evidence>